<evidence type="ECO:0000256" key="4">
    <source>
        <dbReference type="PROSITE-ProRule" id="PRU00335"/>
    </source>
</evidence>
<dbReference type="KEGG" id="bcop:JD108_04890"/>
<dbReference type="PANTHER" id="PTHR30055">
    <property type="entry name" value="HTH-TYPE TRANSCRIPTIONAL REGULATOR RUTR"/>
    <property type="match status" value="1"/>
</dbReference>
<dbReference type="PROSITE" id="PS50977">
    <property type="entry name" value="HTH_TETR_2"/>
    <property type="match status" value="1"/>
</dbReference>
<dbReference type="Pfam" id="PF17940">
    <property type="entry name" value="TetR_C_31"/>
    <property type="match status" value="1"/>
</dbReference>
<gene>
    <name evidence="7" type="ORF">JD108_04890</name>
    <name evidence="8" type="ORF">KDJ56_04570</name>
</gene>
<evidence type="ECO:0000313" key="7">
    <source>
        <dbReference type="EMBL" id="QQE75267.1"/>
    </source>
</evidence>
<evidence type="ECO:0000256" key="2">
    <source>
        <dbReference type="ARBA" id="ARBA00023125"/>
    </source>
</evidence>
<dbReference type="GO" id="GO:0003700">
    <property type="term" value="F:DNA-binding transcription factor activity"/>
    <property type="evidence" value="ECO:0007669"/>
    <property type="project" value="TreeGrafter"/>
</dbReference>
<evidence type="ECO:0000256" key="5">
    <source>
        <dbReference type="SAM" id="Coils"/>
    </source>
</evidence>
<dbReference type="SUPFAM" id="SSF46689">
    <property type="entry name" value="Homeodomain-like"/>
    <property type="match status" value="1"/>
</dbReference>
<dbReference type="Pfam" id="PF00440">
    <property type="entry name" value="TetR_N"/>
    <property type="match status" value="1"/>
</dbReference>
<evidence type="ECO:0000259" key="6">
    <source>
        <dbReference type="PROSITE" id="PS50977"/>
    </source>
</evidence>
<dbReference type="PROSITE" id="PS01081">
    <property type="entry name" value="HTH_TETR_1"/>
    <property type="match status" value="1"/>
</dbReference>
<evidence type="ECO:0000313" key="9">
    <source>
        <dbReference type="Proteomes" id="UP000595847"/>
    </source>
</evidence>
<dbReference type="PANTHER" id="PTHR30055:SF234">
    <property type="entry name" value="HTH-TYPE TRANSCRIPTIONAL REGULATOR BETI"/>
    <property type="match status" value="1"/>
</dbReference>
<keyword evidence="3" id="KW-0804">Transcription</keyword>
<sequence length="217" mass="25091">MKPSSPKQAKAEARRAYLVEQATRCLAEKGYAHVSLRDIAQESGVSLGILHYYFRNKEDLLLAVITGYKNQFLRELEEELLSGPFDGRQTRLSAIVYRALTEDRNIHRLWYDLQIQAMYTPAFRPPVQNIRDRLHALIESMLDRICHEYAAGVETRIIKSWVPLFYTAIDGLFLQALTLETQEAREAVSRLEEDLSRLLSALFAAHSHQEEVEKWEL</sequence>
<dbReference type="EMBL" id="CP073708">
    <property type="protein sequence ID" value="QUO42294.1"/>
    <property type="molecule type" value="Genomic_DNA"/>
</dbReference>
<dbReference type="Proteomes" id="UP000595847">
    <property type="component" value="Chromosome"/>
</dbReference>
<keyword evidence="1" id="KW-0805">Transcription regulation</keyword>
<dbReference type="InterPro" id="IPR036271">
    <property type="entry name" value="Tet_transcr_reg_TetR-rel_C_sf"/>
</dbReference>
<keyword evidence="5" id="KW-0175">Coiled coil</keyword>
<organism evidence="7 9">
    <name type="scientific">Brevibacillus composti</name>
    <dbReference type="NCBI Taxonomy" id="2796470"/>
    <lineage>
        <taxon>Bacteria</taxon>
        <taxon>Bacillati</taxon>
        <taxon>Bacillota</taxon>
        <taxon>Bacilli</taxon>
        <taxon>Bacillales</taxon>
        <taxon>Paenibacillaceae</taxon>
        <taxon>Brevibacillus</taxon>
    </lineage>
</organism>
<accession>A0A7T5EMJ0</accession>
<dbReference type="GO" id="GO:0000976">
    <property type="term" value="F:transcription cis-regulatory region binding"/>
    <property type="evidence" value="ECO:0007669"/>
    <property type="project" value="TreeGrafter"/>
</dbReference>
<evidence type="ECO:0000256" key="3">
    <source>
        <dbReference type="ARBA" id="ARBA00023163"/>
    </source>
</evidence>
<feature type="coiled-coil region" evidence="5">
    <location>
        <begin position="174"/>
        <end position="201"/>
    </location>
</feature>
<name>A0A7T5EMJ0_9BACL</name>
<dbReference type="SUPFAM" id="SSF48498">
    <property type="entry name" value="Tetracyclin repressor-like, C-terminal domain"/>
    <property type="match status" value="1"/>
</dbReference>
<dbReference type="AlphaFoldDB" id="A0A7T5EMJ0"/>
<evidence type="ECO:0000256" key="1">
    <source>
        <dbReference type="ARBA" id="ARBA00023015"/>
    </source>
</evidence>
<dbReference type="RefSeq" id="WP_198828796.1">
    <property type="nucleotide sequence ID" value="NZ_CP066308.1"/>
</dbReference>
<dbReference type="InterPro" id="IPR009057">
    <property type="entry name" value="Homeodomain-like_sf"/>
</dbReference>
<reference evidence="7 9" key="1">
    <citation type="submission" date="2020-12" db="EMBL/GenBank/DDBJ databases">
        <title>strain FJAT-54423T represents a novel species of the genus Brevibacillus.</title>
        <authorList>
            <person name="Tang R."/>
        </authorList>
    </citation>
    <scope>NUCLEOTIDE SEQUENCE [LARGE SCALE GENOMIC DNA]</scope>
    <source>
        <strain evidence="7 9">FJAT-54423</strain>
    </source>
</reference>
<keyword evidence="2 4" id="KW-0238">DNA-binding</keyword>
<protein>
    <submittedName>
        <fullName evidence="7">TetR/AcrR family transcriptional regulator</fullName>
    </submittedName>
</protein>
<dbReference type="InterPro" id="IPR001647">
    <property type="entry name" value="HTH_TetR"/>
</dbReference>
<dbReference type="InterPro" id="IPR023772">
    <property type="entry name" value="DNA-bd_HTH_TetR-type_CS"/>
</dbReference>
<dbReference type="InterPro" id="IPR050109">
    <property type="entry name" value="HTH-type_TetR-like_transc_reg"/>
</dbReference>
<feature type="domain" description="HTH tetR-type" evidence="6">
    <location>
        <begin position="12"/>
        <end position="72"/>
    </location>
</feature>
<dbReference type="Gene3D" id="1.10.357.10">
    <property type="entry name" value="Tetracycline Repressor, domain 2"/>
    <property type="match status" value="1"/>
</dbReference>
<evidence type="ECO:0000313" key="8">
    <source>
        <dbReference type="EMBL" id="QUO42294.1"/>
    </source>
</evidence>
<dbReference type="Proteomes" id="UP000677234">
    <property type="component" value="Chromosome"/>
</dbReference>
<proteinExistence type="predicted"/>
<dbReference type="PRINTS" id="PR00455">
    <property type="entry name" value="HTHTETR"/>
</dbReference>
<feature type="DNA-binding region" description="H-T-H motif" evidence="4">
    <location>
        <begin position="35"/>
        <end position="54"/>
    </location>
</feature>
<dbReference type="EMBL" id="CP066308">
    <property type="protein sequence ID" value="QQE75267.1"/>
    <property type="molecule type" value="Genomic_DNA"/>
</dbReference>
<evidence type="ECO:0000313" key="10">
    <source>
        <dbReference type="Proteomes" id="UP000677234"/>
    </source>
</evidence>
<keyword evidence="10" id="KW-1185">Reference proteome</keyword>
<reference evidence="8" key="2">
    <citation type="submission" date="2021-04" db="EMBL/GenBank/DDBJ databases">
        <title>Brevibacillus composti FJAT-54423, complete genome.</title>
        <authorList>
            <person name="Tang R."/>
        </authorList>
    </citation>
    <scope>NUCLEOTIDE SEQUENCE</scope>
    <source>
        <strain evidence="8">FJAT-54424</strain>
    </source>
</reference>
<dbReference type="InterPro" id="IPR041583">
    <property type="entry name" value="TetR_C_31"/>
</dbReference>